<protein>
    <submittedName>
        <fullName evidence="1">Uncharacterized protein</fullName>
    </submittedName>
</protein>
<proteinExistence type="predicted"/>
<dbReference type="EMBL" id="LZRT01000009">
    <property type="protein sequence ID" value="OUM90904.1"/>
    <property type="molecule type" value="Genomic_DNA"/>
</dbReference>
<comment type="caution">
    <text evidence="1">The sequence shown here is derived from an EMBL/GenBank/DDBJ whole genome shotgun (WGS) entry which is preliminary data.</text>
</comment>
<name>A0A1Y3PV53_9BACI</name>
<organism evidence="1 2">
    <name type="scientific">Bacillus thermozeamaize</name>
    <dbReference type="NCBI Taxonomy" id="230954"/>
    <lineage>
        <taxon>Bacteria</taxon>
        <taxon>Bacillati</taxon>
        <taxon>Bacillota</taxon>
        <taxon>Bacilli</taxon>
        <taxon>Bacillales</taxon>
        <taxon>Bacillaceae</taxon>
        <taxon>Bacillus</taxon>
    </lineage>
</organism>
<gene>
    <name evidence="1" type="ORF">BAA01_00285</name>
</gene>
<evidence type="ECO:0000313" key="2">
    <source>
        <dbReference type="Proteomes" id="UP000196475"/>
    </source>
</evidence>
<evidence type="ECO:0000313" key="1">
    <source>
        <dbReference type="EMBL" id="OUM90904.1"/>
    </source>
</evidence>
<dbReference type="Proteomes" id="UP000196475">
    <property type="component" value="Unassembled WGS sequence"/>
</dbReference>
<reference evidence="2" key="1">
    <citation type="submission" date="2016-06" db="EMBL/GenBank/DDBJ databases">
        <authorList>
            <person name="Nascimento L."/>
            <person name="Pereira R.V."/>
            <person name="Martins L.F."/>
            <person name="Quaggio R.B."/>
            <person name="Silva A.M."/>
            <person name="Setubal J.C."/>
        </authorList>
    </citation>
    <scope>NUCLEOTIDE SEQUENCE [LARGE SCALE GENOMIC DNA]</scope>
</reference>
<dbReference type="AlphaFoldDB" id="A0A1Y3PV53"/>
<accession>A0A1Y3PV53</accession>
<sequence>MAFLLVYVLVYRGELRISEKKEEWMADHASKPLLFSAHLCSALLNSTRLSNDDQREMNIAKI</sequence>